<dbReference type="InterPro" id="IPR050377">
    <property type="entry name" value="Radical_SAM_PqqE_MftC-like"/>
</dbReference>
<proteinExistence type="predicted"/>
<dbReference type="Pfam" id="PF13186">
    <property type="entry name" value="SPASM"/>
    <property type="match status" value="1"/>
</dbReference>
<evidence type="ECO:0000313" key="2">
    <source>
        <dbReference type="EMBL" id="CAD7806552.1"/>
    </source>
</evidence>
<accession>A0A9N8QSC7</accession>
<evidence type="ECO:0000259" key="1">
    <source>
        <dbReference type="Pfam" id="PF13186"/>
    </source>
</evidence>
<dbReference type="PANTHER" id="PTHR11228">
    <property type="entry name" value="RADICAL SAM DOMAIN PROTEIN"/>
    <property type="match status" value="1"/>
</dbReference>
<dbReference type="Proteomes" id="UP000662618">
    <property type="component" value="Unassembled WGS sequence"/>
</dbReference>
<keyword evidence="3" id="KW-1185">Reference proteome</keyword>
<dbReference type="RefSeq" id="WP_162087927.1">
    <property type="nucleotide sequence ID" value="NZ_CAJIMS010000001.1"/>
</dbReference>
<dbReference type="Gene3D" id="3.20.20.70">
    <property type="entry name" value="Aldolase class I"/>
    <property type="match status" value="1"/>
</dbReference>
<evidence type="ECO:0000313" key="3">
    <source>
        <dbReference type="Proteomes" id="UP000662618"/>
    </source>
</evidence>
<dbReference type="SUPFAM" id="SSF102114">
    <property type="entry name" value="Radical SAM enzymes"/>
    <property type="match status" value="1"/>
</dbReference>
<dbReference type="NCBIfam" id="TIGR04193">
    <property type="entry name" value="SPASM_w_grasp"/>
    <property type="match status" value="1"/>
</dbReference>
<name>A0A9N8QSC7_9FLAO</name>
<gene>
    <name evidence="2" type="ORF">CHRY9390_01527</name>
</gene>
<comment type="caution">
    <text evidence="2">The sequence shown here is derived from an EMBL/GenBank/DDBJ whole genome shotgun (WGS) entry which is preliminary data.</text>
</comment>
<reference evidence="2" key="1">
    <citation type="submission" date="2020-12" db="EMBL/GenBank/DDBJ databases">
        <authorList>
            <person name="Rodrigo-Torres L."/>
            <person name="Arahal R. D."/>
            <person name="Lucena T."/>
        </authorList>
    </citation>
    <scope>NUCLEOTIDE SEQUENCE</scope>
    <source>
        <strain evidence="2">CECT 9390</strain>
    </source>
</reference>
<sequence length="353" mass="41534">MKTYKLFSNCILVKGFTRSSIVDTQRKENFLIPNDLYEILYDEKLINFENLEMEFYKSKQTIKEYKKFLLEEELIFECNQNEADFFVPIQKKYSTPSSITNMIIDMSDSLNPFLNKIKNGIEHLGVVALQLRIFDFQEKSIHDFLDLLEDDSRIYDLQIILKFESKIIPKLEKLLRYTRINKIFVFGGNSNYKNGRVIFIQRDITNAKSCGLIDKNISYINSDIVHESMNHNSCLYKKISIDSDGNIRNCPSMPQSFGNIKDTILEEALQHKDFKKYWNLTKDSIEVCKDCEFRYICTDCRAYTERTNTNAEGLDTSKPLKCGYDPYTGEWEEWSTNSLKQKAIQHYELENFI</sequence>
<dbReference type="EMBL" id="CAJIMS010000001">
    <property type="protein sequence ID" value="CAD7806552.1"/>
    <property type="molecule type" value="Genomic_DNA"/>
</dbReference>
<dbReference type="AlphaFoldDB" id="A0A9N8QSC7"/>
<dbReference type="InterPro" id="IPR026497">
    <property type="entry name" value="GRASP-with-SPASM"/>
</dbReference>
<organism evidence="2 3">
    <name type="scientific">Chryseobacterium aquaeductus</name>
    <dbReference type="NCBI Taxonomy" id="2675056"/>
    <lineage>
        <taxon>Bacteria</taxon>
        <taxon>Pseudomonadati</taxon>
        <taxon>Bacteroidota</taxon>
        <taxon>Flavobacteriia</taxon>
        <taxon>Flavobacteriales</taxon>
        <taxon>Weeksellaceae</taxon>
        <taxon>Chryseobacterium group</taxon>
        <taxon>Chryseobacterium</taxon>
    </lineage>
</organism>
<dbReference type="InterPro" id="IPR058240">
    <property type="entry name" value="rSAM_sf"/>
</dbReference>
<dbReference type="InterPro" id="IPR023885">
    <property type="entry name" value="4Fe4S-binding_SPASM_dom"/>
</dbReference>
<dbReference type="PANTHER" id="PTHR11228:SF7">
    <property type="entry name" value="PQQA PEPTIDE CYCLASE"/>
    <property type="match status" value="1"/>
</dbReference>
<dbReference type="NCBIfam" id="TIGR04085">
    <property type="entry name" value="rSAM_more_4Fe4S"/>
    <property type="match status" value="1"/>
</dbReference>
<protein>
    <recommendedName>
        <fullName evidence="1">4Fe4S-binding SPASM domain-containing protein</fullName>
    </recommendedName>
</protein>
<dbReference type="InterPro" id="IPR013785">
    <property type="entry name" value="Aldolase_TIM"/>
</dbReference>
<feature type="domain" description="4Fe4S-binding SPASM" evidence="1">
    <location>
        <begin position="235"/>
        <end position="292"/>
    </location>
</feature>